<reference evidence="8" key="1">
    <citation type="submission" date="2021-07" db="EMBL/GenBank/DDBJ databases">
        <title>Shinella sp. nov., a novel member of the genus Shinella from water.</title>
        <authorList>
            <person name="Deng Y."/>
        </authorList>
    </citation>
    <scope>NUCLEOTIDE SEQUENCE</scope>
    <source>
        <strain evidence="8">CPCC 100929</strain>
    </source>
</reference>
<dbReference type="InterPro" id="IPR000172">
    <property type="entry name" value="GMC_OxRdtase_N"/>
</dbReference>
<protein>
    <submittedName>
        <fullName evidence="8">GMC family oxidoreductase N-terminal domain-containing protein</fullName>
    </submittedName>
</protein>
<dbReference type="PANTHER" id="PTHR11552:SF147">
    <property type="entry name" value="CHOLINE DEHYDROGENASE, MITOCHONDRIAL"/>
    <property type="match status" value="1"/>
</dbReference>
<dbReference type="SUPFAM" id="SSF51905">
    <property type="entry name" value="FAD/NAD(P)-binding domain"/>
    <property type="match status" value="1"/>
</dbReference>
<comment type="similarity">
    <text evidence="2 5">Belongs to the GMC oxidoreductase family.</text>
</comment>
<dbReference type="InterPro" id="IPR012132">
    <property type="entry name" value="GMC_OxRdtase"/>
</dbReference>
<dbReference type="PIRSF" id="PIRSF000137">
    <property type="entry name" value="Alcohol_oxidase"/>
    <property type="match status" value="1"/>
</dbReference>
<keyword evidence="9" id="KW-1185">Reference proteome</keyword>
<name>A0ABT1R0X4_9HYPH</name>
<gene>
    <name evidence="8" type="ORF">GB927_002145</name>
</gene>
<feature type="domain" description="Glucose-methanol-choline oxidoreductase N-terminal" evidence="7">
    <location>
        <begin position="254"/>
        <end position="268"/>
    </location>
</feature>
<dbReference type="PANTHER" id="PTHR11552">
    <property type="entry name" value="GLUCOSE-METHANOL-CHOLINE GMC OXIDOREDUCTASE"/>
    <property type="match status" value="1"/>
</dbReference>
<dbReference type="EMBL" id="WHSB02000001">
    <property type="protein sequence ID" value="MCQ4628818.1"/>
    <property type="molecule type" value="Genomic_DNA"/>
</dbReference>
<accession>A0ABT1R0X4</accession>
<comment type="cofactor">
    <cofactor evidence="1">
        <name>FAD</name>
        <dbReference type="ChEBI" id="CHEBI:57692"/>
    </cofactor>
</comment>
<evidence type="ECO:0000256" key="1">
    <source>
        <dbReference type="ARBA" id="ARBA00001974"/>
    </source>
</evidence>
<comment type="caution">
    <text evidence="8">The sequence shown here is derived from an EMBL/GenBank/DDBJ whole genome shotgun (WGS) entry which is preliminary data.</text>
</comment>
<dbReference type="SUPFAM" id="SSF54373">
    <property type="entry name" value="FAD-linked reductases, C-terminal domain"/>
    <property type="match status" value="1"/>
</dbReference>
<dbReference type="Pfam" id="PF00732">
    <property type="entry name" value="GMC_oxred_N"/>
    <property type="match status" value="1"/>
</dbReference>
<proteinExistence type="inferred from homology"/>
<sequence length="531" mass="56860">MTTKTTDIVVIGAGSAGSVVANRLSADGTRRVLLLEAGGWDWSPVFSVPAGEEKAIGNPDYAWAYRTEPDATRDGRQENWPAGRVLGGSSSINGMIFLRGNRSDFDAWAEAGAAGWDYESVLPYFKRLEHNSRGGDAFRGADGPLSVSDVRTPHALVKTFITAAQQAGHAYNPNVNGETQLGVGPLQASQKRGWRHSAARAYLWPALFRRNLTIRTRAQVTRILIDRGQVTGLDYVQDGTTHRIHAGAVVLSAGALASPRLLMLSGIGPADHLRAHGIDVVADLPGVGQNLQEHPGVLVTAAVRTRTYNVETDPLSVVKHGLNWMLRGCGPGATPIGHAVAFARTRDGLADGDVQITFTPIGYNTDGDGPMLLPFPAIVLAVNVCRPLSRGTLRLRSADPHALPVIDHPMFGDPQDLDTLRRGALMARDILAAPAFAATYEREVKPGPETRSDEDWNAFLRQKSMRFSHPAGTCRMGRDGGAVVDETLRVHGLSGLFVADASIMPTLPSANTNAAAIMIGEKASDHIKARL</sequence>
<dbReference type="Gene3D" id="3.30.560.10">
    <property type="entry name" value="Glucose Oxidase, domain 3"/>
    <property type="match status" value="1"/>
</dbReference>
<dbReference type="RefSeq" id="WP_256114894.1">
    <property type="nucleotide sequence ID" value="NZ_WHSB02000001.1"/>
</dbReference>
<keyword evidence="4 5" id="KW-0274">FAD</keyword>
<dbReference type="PROSITE" id="PS00624">
    <property type="entry name" value="GMC_OXRED_2"/>
    <property type="match status" value="1"/>
</dbReference>
<organism evidence="8 9">
    <name type="scientific">Shinella lacus</name>
    <dbReference type="NCBI Taxonomy" id="2654216"/>
    <lineage>
        <taxon>Bacteria</taxon>
        <taxon>Pseudomonadati</taxon>
        <taxon>Pseudomonadota</taxon>
        <taxon>Alphaproteobacteria</taxon>
        <taxon>Hyphomicrobiales</taxon>
        <taxon>Rhizobiaceae</taxon>
        <taxon>Shinella</taxon>
    </lineage>
</organism>
<evidence type="ECO:0000313" key="8">
    <source>
        <dbReference type="EMBL" id="MCQ4628818.1"/>
    </source>
</evidence>
<evidence type="ECO:0000256" key="3">
    <source>
        <dbReference type="ARBA" id="ARBA00022630"/>
    </source>
</evidence>
<dbReference type="Pfam" id="PF05199">
    <property type="entry name" value="GMC_oxred_C"/>
    <property type="match status" value="1"/>
</dbReference>
<keyword evidence="3 5" id="KW-0285">Flavoprotein</keyword>
<evidence type="ECO:0000256" key="4">
    <source>
        <dbReference type="ARBA" id="ARBA00022827"/>
    </source>
</evidence>
<evidence type="ECO:0000259" key="7">
    <source>
        <dbReference type="PROSITE" id="PS00624"/>
    </source>
</evidence>
<evidence type="ECO:0000259" key="6">
    <source>
        <dbReference type="PROSITE" id="PS00623"/>
    </source>
</evidence>
<evidence type="ECO:0000313" key="9">
    <source>
        <dbReference type="Proteomes" id="UP000996601"/>
    </source>
</evidence>
<evidence type="ECO:0000256" key="2">
    <source>
        <dbReference type="ARBA" id="ARBA00010790"/>
    </source>
</evidence>
<evidence type="ECO:0000256" key="5">
    <source>
        <dbReference type="RuleBase" id="RU003968"/>
    </source>
</evidence>
<dbReference type="Proteomes" id="UP000996601">
    <property type="component" value="Unassembled WGS sequence"/>
</dbReference>
<feature type="domain" description="Glucose-methanol-choline oxidoreductase N-terminal" evidence="6">
    <location>
        <begin position="83"/>
        <end position="106"/>
    </location>
</feature>
<dbReference type="Gene3D" id="3.50.50.60">
    <property type="entry name" value="FAD/NAD(P)-binding domain"/>
    <property type="match status" value="1"/>
</dbReference>
<dbReference type="PROSITE" id="PS00623">
    <property type="entry name" value="GMC_OXRED_1"/>
    <property type="match status" value="1"/>
</dbReference>
<dbReference type="InterPro" id="IPR036188">
    <property type="entry name" value="FAD/NAD-bd_sf"/>
</dbReference>
<dbReference type="InterPro" id="IPR007867">
    <property type="entry name" value="GMC_OxRtase_C"/>
</dbReference>